<proteinExistence type="predicted"/>
<comment type="cofactor">
    <cofactor evidence="1">
        <name>Zn(2+)</name>
        <dbReference type="ChEBI" id="CHEBI:29105"/>
    </cofactor>
</comment>
<gene>
    <name evidence="2" type="primary">bshB1</name>
    <name evidence="2" type="ORF">FTX54_008120</name>
</gene>
<name>A0A5C7FGZ8_9BACI</name>
<dbReference type="InterPro" id="IPR023842">
    <property type="entry name" value="Bacillithiol_biosynth_BshB1"/>
</dbReference>
<dbReference type="InterPro" id="IPR024078">
    <property type="entry name" value="LmbE-like_dom_sf"/>
</dbReference>
<evidence type="ECO:0000256" key="1">
    <source>
        <dbReference type="ARBA" id="ARBA00001947"/>
    </source>
</evidence>
<dbReference type="InterPro" id="IPR003737">
    <property type="entry name" value="GlcNAc_PI_deacetylase-related"/>
</dbReference>
<dbReference type="Pfam" id="PF02585">
    <property type="entry name" value="PIG-L"/>
    <property type="match status" value="1"/>
</dbReference>
<dbReference type="KEGG" id="ahal:FTX54_008120"/>
<dbReference type="Gene3D" id="3.40.50.10320">
    <property type="entry name" value="LmbE-like"/>
    <property type="match status" value="1"/>
</dbReference>
<dbReference type="NCBIfam" id="TIGR04001">
    <property type="entry name" value="thiol_BshB1"/>
    <property type="match status" value="1"/>
</dbReference>
<evidence type="ECO:0000313" key="2">
    <source>
        <dbReference type="EMBL" id="WWD81489.1"/>
    </source>
</evidence>
<accession>A0A5C7FGZ8</accession>
<dbReference type="AlphaFoldDB" id="A0A5C7FGZ8"/>
<dbReference type="SUPFAM" id="SSF102588">
    <property type="entry name" value="LmbE-like"/>
    <property type="match status" value="1"/>
</dbReference>
<dbReference type="GO" id="GO:0016811">
    <property type="term" value="F:hydrolase activity, acting on carbon-nitrogen (but not peptide) bonds, in linear amides"/>
    <property type="evidence" value="ECO:0007669"/>
    <property type="project" value="TreeGrafter"/>
</dbReference>
<dbReference type="RefSeq" id="WP_147804769.1">
    <property type="nucleotide sequence ID" value="NZ_CP144914.1"/>
</dbReference>
<dbReference type="GO" id="GO:0019213">
    <property type="term" value="F:deacetylase activity"/>
    <property type="evidence" value="ECO:0007669"/>
    <property type="project" value="InterPro"/>
</dbReference>
<keyword evidence="3" id="KW-1185">Reference proteome</keyword>
<dbReference type="GO" id="GO:0071793">
    <property type="term" value="P:bacillithiol biosynthetic process"/>
    <property type="evidence" value="ECO:0007669"/>
    <property type="project" value="InterPro"/>
</dbReference>
<dbReference type="Proteomes" id="UP000321816">
    <property type="component" value="Chromosome"/>
</dbReference>
<sequence>MKNKIISVGAHPDDVEIGMGGTIAKYINEGWSAKLVHLTKAELSSNGTVEERETESRNACEILGAEPPISLSYADRGLMQKREEIISDLVQIIRREQPEILFAPFYIDRHPDHGHCSELVKEAYFSSGIQKYGYGKAYRPSALYFYQINGMGTPDFAVDISTSVDKKYKALECFSSQFQQSKDSIKTPLNESYLEDLKSRDRLTGKEAGVSFAEGFKSESLLLHNF</sequence>
<evidence type="ECO:0000313" key="3">
    <source>
        <dbReference type="Proteomes" id="UP000321816"/>
    </source>
</evidence>
<organism evidence="2 3">
    <name type="scientific">Alkalicoccus halolimnae</name>
    <dbReference type="NCBI Taxonomy" id="1667239"/>
    <lineage>
        <taxon>Bacteria</taxon>
        <taxon>Bacillati</taxon>
        <taxon>Bacillota</taxon>
        <taxon>Bacilli</taxon>
        <taxon>Bacillales</taxon>
        <taxon>Bacillaceae</taxon>
        <taxon>Alkalicoccus</taxon>
    </lineage>
</organism>
<dbReference type="OrthoDB" id="9778719at2"/>
<reference evidence="2 3" key="1">
    <citation type="submission" date="2024-01" db="EMBL/GenBank/DDBJ databases">
        <title>Complete Genome Sequence of Alkalicoccus halolimnae BZ-SZ-XJ29T, a Moderately Halophilic Bacterium Isolated from a Salt Lake.</title>
        <authorList>
            <person name="Zhao B."/>
        </authorList>
    </citation>
    <scope>NUCLEOTIDE SEQUENCE [LARGE SCALE GENOMIC DNA]</scope>
    <source>
        <strain evidence="2 3">BZ-SZ-XJ29</strain>
    </source>
</reference>
<protein>
    <submittedName>
        <fullName evidence="2">Bacillithiol biosynthesis deacetylase BshB1</fullName>
    </submittedName>
</protein>
<dbReference type="EMBL" id="CP144914">
    <property type="protein sequence ID" value="WWD81489.1"/>
    <property type="molecule type" value="Genomic_DNA"/>
</dbReference>
<dbReference type="PANTHER" id="PTHR12993:SF30">
    <property type="entry name" value="N-ACETYL-ALPHA-D-GLUCOSAMINYL L-MALATE DEACETYLASE 1"/>
    <property type="match status" value="1"/>
</dbReference>
<dbReference type="PANTHER" id="PTHR12993">
    <property type="entry name" value="N-ACETYLGLUCOSAMINYL-PHOSPHATIDYLINOSITOL DE-N-ACETYLASE-RELATED"/>
    <property type="match status" value="1"/>
</dbReference>